<feature type="domain" description="Protein kinase" evidence="13">
    <location>
        <begin position="409"/>
        <end position="680"/>
    </location>
</feature>
<keyword evidence="11" id="KW-0325">Glycoprotein</keyword>
<keyword evidence="15" id="KW-1185">Reference proteome</keyword>
<dbReference type="AlphaFoldDB" id="A0A822ZIX8"/>
<comment type="caution">
    <text evidence="14">The sequence shown here is derived from an EMBL/GenBank/DDBJ whole genome shotgun (WGS) entry which is preliminary data.</text>
</comment>
<keyword evidence="4" id="KW-0812">Transmembrane</keyword>
<evidence type="ECO:0000256" key="1">
    <source>
        <dbReference type="ARBA" id="ARBA00004479"/>
    </source>
</evidence>
<evidence type="ECO:0000256" key="11">
    <source>
        <dbReference type="ARBA" id="ARBA00023180"/>
    </source>
</evidence>
<dbReference type="GO" id="GO:0004674">
    <property type="term" value="F:protein serine/threonine kinase activity"/>
    <property type="evidence" value="ECO:0007669"/>
    <property type="project" value="UniProtKB-KW"/>
</dbReference>
<evidence type="ECO:0000256" key="2">
    <source>
        <dbReference type="ARBA" id="ARBA00022527"/>
    </source>
</evidence>
<dbReference type="GO" id="GO:0005524">
    <property type="term" value="F:ATP binding"/>
    <property type="evidence" value="ECO:0007669"/>
    <property type="project" value="UniProtKB-UniRule"/>
</dbReference>
<name>A0A822ZIX8_NELNU</name>
<dbReference type="PANTHER" id="PTHR34590">
    <property type="entry name" value="OS03G0124300 PROTEIN-RELATED"/>
    <property type="match status" value="1"/>
</dbReference>
<evidence type="ECO:0000313" key="14">
    <source>
        <dbReference type="EMBL" id="DAD44593.1"/>
    </source>
</evidence>
<accession>A0A822ZIX8</accession>
<keyword evidence="9" id="KW-1133">Transmembrane helix</keyword>
<dbReference type="PROSITE" id="PS50011">
    <property type="entry name" value="PROTEIN_KINASE_DOM"/>
    <property type="match status" value="1"/>
</dbReference>
<evidence type="ECO:0000256" key="9">
    <source>
        <dbReference type="ARBA" id="ARBA00022989"/>
    </source>
</evidence>
<dbReference type="FunFam" id="2.60.120.430:FF:000007">
    <property type="entry name" value="FERONIA receptor-like kinase"/>
    <property type="match status" value="1"/>
</dbReference>
<dbReference type="PANTHER" id="PTHR34590:SF5">
    <property type="entry name" value="OS04G0586500 PROTEIN"/>
    <property type="match status" value="1"/>
</dbReference>
<gene>
    <name evidence="14" type="ORF">HUJ06_002823</name>
</gene>
<dbReference type="InterPro" id="IPR008271">
    <property type="entry name" value="Ser/Thr_kinase_AS"/>
</dbReference>
<evidence type="ECO:0000256" key="4">
    <source>
        <dbReference type="ARBA" id="ARBA00022692"/>
    </source>
</evidence>
<keyword evidence="2" id="KW-0723">Serine/threonine-protein kinase</keyword>
<dbReference type="PROSITE" id="PS00107">
    <property type="entry name" value="PROTEIN_KINASE_ATP"/>
    <property type="match status" value="1"/>
</dbReference>
<keyword evidence="8 12" id="KW-0067">ATP-binding</keyword>
<proteinExistence type="predicted"/>
<dbReference type="Gene3D" id="2.60.120.430">
    <property type="entry name" value="Galactose-binding lectin"/>
    <property type="match status" value="2"/>
</dbReference>
<keyword evidence="3" id="KW-0808">Transferase</keyword>
<dbReference type="Proteomes" id="UP000607653">
    <property type="component" value="Unassembled WGS sequence"/>
</dbReference>
<evidence type="ECO:0000256" key="3">
    <source>
        <dbReference type="ARBA" id="ARBA00022679"/>
    </source>
</evidence>
<sequence>MSRFICTVLNKGKNIVHLFSLSDHFFNLNFGHTNKCGNALNICHDLWLSLFPLLCVLLPWREQGSTLYHHSNNFSIICVSSYTPNEQILLDCGSSALKADGDGRNWTGDVGSDFATSARFNTSTVSTALALYQGSSVPLIPYVTARIFHSPFTYTFPVAAGPKLIRLYFYPVSYSGLDKTKAFFDVSAGPYTLLHNFSAFFTVEALKTAFLVKEFSINIENLSLLEIIFTPTPNTFETYGFVNGIEILSMPEDLYVRGEQISIPLIGQRTPFYIAKDTALETVYRLNIGGRTISSQDDTGMYRTWYDDTEYILGTGSSDYQKGVTYSNMTIDVNYPPTLPNYTAPDTVYRTARSMGPHALQYNLTWHFLVDLGFQFLFRLHFHFCELAPEITLVNQRVFSIFIGNQTADNMFDVVGSSGGNGIPMFKDYTYLMTLLNPKQIEGKQDLWLTIHPNIFKLMKDTRGNFVGPNLGSASTRPDHHHLKKWIWFIVAGGNTLPLPSDIGCRRFSLSEIKAATDNFNETRLIGVGGFGSVYRGYIIDNGVASTTVAIKRGNPKQTIIHRDVKTTNILLDEKLAAKVSDFGLSKVGPSSLSHSHTHVSTAVKGIVCGRPALDHRLGDEEVSLAHWAPQCLRNGTLDQIIDPYLKGKIEAECLSKFTEIADKCLADRGSERPTMANVL</sequence>
<keyword evidence="7" id="KW-0418">Kinase</keyword>
<evidence type="ECO:0000256" key="6">
    <source>
        <dbReference type="ARBA" id="ARBA00022741"/>
    </source>
</evidence>
<dbReference type="Pfam" id="PF00069">
    <property type="entry name" value="Pkinase"/>
    <property type="match status" value="1"/>
</dbReference>
<dbReference type="Gene3D" id="1.10.510.10">
    <property type="entry name" value="Transferase(Phosphotransferase) domain 1"/>
    <property type="match status" value="1"/>
</dbReference>
<evidence type="ECO:0000313" key="15">
    <source>
        <dbReference type="Proteomes" id="UP000607653"/>
    </source>
</evidence>
<dbReference type="InterPro" id="IPR024788">
    <property type="entry name" value="Malectin-like_Carb-bd_dom"/>
</dbReference>
<keyword evidence="10" id="KW-0472">Membrane</keyword>
<evidence type="ECO:0000256" key="7">
    <source>
        <dbReference type="ARBA" id="ARBA00022777"/>
    </source>
</evidence>
<dbReference type="EMBL" id="DUZY01000007">
    <property type="protein sequence ID" value="DAD44593.1"/>
    <property type="molecule type" value="Genomic_DNA"/>
</dbReference>
<dbReference type="GO" id="GO:0016020">
    <property type="term" value="C:membrane"/>
    <property type="evidence" value="ECO:0007669"/>
    <property type="project" value="UniProtKB-SubCell"/>
</dbReference>
<keyword evidence="6 12" id="KW-0547">Nucleotide-binding</keyword>
<dbReference type="FunFam" id="2.60.120.430:FF:000003">
    <property type="entry name" value="FERONIA receptor-like kinase"/>
    <property type="match status" value="1"/>
</dbReference>
<comment type="subcellular location">
    <subcellularLocation>
        <location evidence="1">Membrane</location>
        <topology evidence="1">Single-pass type I membrane protein</topology>
    </subcellularLocation>
</comment>
<dbReference type="Gene3D" id="3.30.200.20">
    <property type="entry name" value="Phosphorylase Kinase, domain 1"/>
    <property type="match status" value="1"/>
</dbReference>
<dbReference type="GO" id="GO:0004714">
    <property type="term" value="F:transmembrane receptor protein tyrosine kinase activity"/>
    <property type="evidence" value="ECO:0007669"/>
    <property type="project" value="InterPro"/>
</dbReference>
<evidence type="ECO:0000259" key="13">
    <source>
        <dbReference type="PROSITE" id="PS50011"/>
    </source>
</evidence>
<protein>
    <recommendedName>
        <fullName evidence="13">Protein kinase domain-containing protein</fullName>
    </recommendedName>
</protein>
<dbReference type="Pfam" id="PF12819">
    <property type="entry name" value="Malectin_like"/>
    <property type="match status" value="1"/>
</dbReference>
<evidence type="ECO:0000256" key="12">
    <source>
        <dbReference type="PROSITE-ProRule" id="PRU10141"/>
    </source>
</evidence>
<dbReference type="InterPro" id="IPR045272">
    <property type="entry name" value="ANXUR1/2-like"/>
</dbReference>
<evidence type="ECO:0000256" key="5">
    <source>
        <dbReference type="ARBA" id="ARBA00022729"/>
    </source>
</evidence>
<dbReference type="SUPFAM" id="SSF56112">
    <property type="entry name" value="Protein kinase-like (PK-like)"/>
    <property type="match status" value="1"/>
</dbReference>
<evidence type="ECO:0000256" key="8">
    <source>
        <dbReference type="ARBA" id="ARBA00022840"/>
    </source>
</evidence>
<keyword evidence="5" id="KW-0732">Signal</keyword>
<dbReference type="PROSITE" id="PS00108">
    <property type="entry name" value="PROTEIN_KINASE_ST"/>
    <property type="match status" value="1"/>
</dbReference>
<organism evidence="14 15">
    <name type="scientific">Nelumbo nucifera</name>
    <name type="common">Sacred lotus</name>
    <dbReference type="NCBI Taxonomy" id="4432"/>
    <lineage>
        <taxon>Eukaryota</taxon>
        <taxon>Viridiplantae</taxon>
        <taxon>Streptophyta</taxon>
        <taxon>Embryophyta</taxon>
        <taxon>Tracheophyta</taxon>
        <taxon>Spermatophyta</taxon>
        <taxon>Magnoliopsida</taxon>
        <taxon>Proteales</taxon>
        <taxon>Nelumbonaceae</taxon>
        <taxon>Nelumbo</taxon>
    </lineage>
</organism>
<reference evidence="14 15" key="1">
    <citation type="journal article" date="2020" name="Mol. Biol. Evol.">
        <title>Distinct Expression and Methylation Patterns for Genes with Different Fates following a Single Whole-Genome Duplication in Flowering Plants.</title>
        <authorList>
            <person name="Shi T."/>
            <person name="Rahmani R.S."/>
            <person name="Gugger P.F."/>
            <person name="Wang M."/>
            <person name="Li H."/>
            <person name="Zhang Y."/>
            <person name="Li Z."/>
            <person name="Wang Q."/>
            <person name="Van de Peer Y."/>
            <person name="Marchal K."/>
            <person name="Chen J."/>
        </authorList>
    </citation>
    <scope>NUCLEOTIDE SEQUENCE [LARGE SCALE GENOMIC DNA]</scope>
    <source>
        <tissue evidence="14">Leaf</tissue>
    </source>
</reference>
<dbReference type="InterPro" id="IPR017441">
    <property type="entry name" value="Protein_kinase_ATP_BS"/>
</dbReference>
<dbReference type="InterPro" id="IPR011009">
    <property type="entry name" value="Kinase-like_dom_sf"/>
</dbReference>
<dbReference type="InterPro" id="IPR000719">
    <property type="entry name" value="Prot_kinase_dom"/>
</dbReference>
<feature type="binding site" evidence="12">
    <location>
        <position position="552"/>
    </location>
    <ligand>
        <name>ATP</name>
        <dbReference type="ChEBI" id="CHEBI:30616"/>
    </ligand>
</feature>
<evidence type="ECO:0000256" key="10">
    <source>
        <dbReference type="ARBA" id="ARBA00023136"/>
    </source>
</evidence>